<evidence type="ECO:0000256" key="5">
    <source>
        <dbReference type="ARBA" id="ARBA00022741"/>
    </source>
</evidence>
<dbReference type="STRING" id="1052260.SAMN05660199_02101"/>
<dbReference type="EMBL" id="FNIR01000006">
    <property type="protein sequence ID" value="SDO53651.1"/>
    <property type="molecule type" value="Genomic_DNA"/>
</dbReference>
<evidence type="ECO:0000313" key="12">
    <source>
        <dbReference type="Proteomes" id="UP000199088"/>
    </source>
</evidence>
<dbReference type="Gene3D" id="3.40.50.300">
    <property type="entry name" value="P-loop containing nucleotide triphosphate hydrolases"/>
    <property type="match status" value="1"/>
</dbReference>
<organism evidence="11 12">
    <name type="scientific">Klenkia soli</name>
    <dbReference type="NCBI Taxonomy" id="1052260"/>
    <lineage>
        <taxon>Bacteria</taxon>
        <taxon>Bacillati</taxon>
        <taxon>Actinomycetota</taxon>
        <taxon>Actinomycetes</taxon>
        <taxon>Geodermatophilales</taxon>
        <taxon>Geodermatophilaceae</taxon>
        <taxon>Klenkia</taxon>
    </lineage>
</organism>
<dbReference type="Proteomes" id="UP000199088">
    <property type="component" value="Unassembled WGS sequence"/>
</dbReference>
<keyword evidence="4 10" id="KW-0808">Transferase</keyword>
<dbReference type="Pfam" id="PF13671">
    <property type="entry name" value="AAA_33"/>
    <property type="match status" value="1"/>
</dbReference>
<protein>
    <recommendedName>
        <fullName evidence="3 10">Gluconokinase</fullName>
        <ecNumber evidence="3 10">2.7.1.12</ecNumber>
    </recommendedName>
</protein>
<evidence type="ECO:0000313" key="11">
    <source>
        <dbReference type="EMBL" id="SDO53651.1"/>
    </source>
</evidence>
<evidence type="ECO:0000256" key="7">
    <source>
        <dbReference type="ARBA" id="ARBA00022840"/>
    </source>
</evidence>
<evidence type="ECO:0000256" key="3">
    <source>
        <dbReference type="ARBA" id="ARBA00012054"/>
    </source>
</evidence>
<dbReference type="SUPFAM" id="SSF52540">
    <property type="entry name" value="P-loop containing nucleoside triphosphate hydrolases"/>
    <property type="match status" value="1"/>
</dbReference>
<keyword evidence="12" id="KW-1185">Reference proteome</keyword>
<gene>
    <name evidence="11" type="ORF">SAMN05660199_02101</name>
</gene>
<dbReference type="GO" id="GO:0005737">
    <property type="term" value="C:cytoplasm"/>
    <property type="evidence" value="ECO:0007669"/>
    <property type="project" value="TreeGrafter"/>
</dbReference>
<evidence type="ECO:0000256" key="9">
    <source>
        <dbReference type="ARBA" id="ARBA00048090"/>
    </source>
</evidence>
<comment type="similarity">
    <text evidence="2 10">Belongs to the gluconokinase GntK/GntV family.</text>
</comment>
<accession>A0A1H0KCZ2</accession>
<keyword evidence="8" id="KW-0311">Gluconate utilization</keyword>
<dbReference type="AlphaFoldDB" id="A0A1H0KCZ2"/>
<keyword evidence="6 10" id="KW-0418">Kinase</keyword>
<dbReference type="RefSeq" id="WP_091244419.1">
    <property type="nucleotide sequence ID" value="NZ_FNIR01000006.1"/>
</dbReference>
<proteinExistence type="inferred from homology"/>
<comment type="catalytic activity">
    <reaction evidence="9 10">
        <text>D-gluconate + ATP = 6-phospho-D-gluconate + ADP + H(+)</text>
        <dbReference type="Rhea" id="RHEA:19433"/>
        <dbReference type="ChEBI" id="CHEBI:15378"/>
        <dbReference type="ChEBI" id="CHEBI:18391"/>
        <dbReference type="ChEBI" id="CHEBI:30616"/>
        <dbReference type="ChEBI" id="CHEBI:58759"/>
        <dbReference type="ChEBI" id="CHEBI:456216"/>
        <dbReference type="EC" id="2.7.1.12"/>
    </reaction>
</comment>
<comment type="pathway">
    <text evidence="1">Carbohydrate acid metabolism.</text>
</comment>
<dbReference type="FunFam" id="3.40.50.300:FF:000522">
    <property type="entry name" value="Gluconokinase"/>
    <property type="match status" value="1"/>
</dbReference>
<evidence type="ECO:0000256" key="8">
    <source>
        <dbReference type="ARBA" id="ARBA00023064"/>
    </source>
</evidence>
<evidence type="ECO:0000256" key="6">
    <source>
        <dbReference type="ARBA" id="ARBA00022777"/>
    </source>
</evidence>
<dbReference type="InterPro" id="IPR027417">
    <property type="entry name" value="P-loop_NTPase"/>
</dbReference>
<dbReference type="GO" id="GO:0005524">
    <property type="term" value="F:ATP binding"/>
    <property type="evidence" value="ECO:0007669"/>
    <property type="project" value="UniProtKB-KW"/>
</dbReference>
<evidence type="ECO:0000256" key="4">
    <source>
        <dbReference type="ARBA" id="ARBA00022679"/>
    </source>
</evidence>
<dbReference type="GO" id="GO:0046316">
    <property type="term" value="F:gluconokinase activity"/>
    <property type="evidence" value="ECO:0007669"/>
    <property type="project" value="UniProtKB-EC"/>
</dbReference>
<evidence type="ECO:0000256" key="1">
    <source>
        <dbReference type="ARBA" id="ARBA00004761"/>
    </source>
</evidence>
<dbReference type="CDD" id="cd02021">
    <property type="entry name" value="GntK"/>
    <property type="match status" value="1"/>
</dbReference>
<name>A0A1H0KCZ2_9ACTN</name>
<dbReference type="InterPro" id="IPR006001">
    <property type="entry name" value="Therm_gnt_kin"/>
</dbReference>
<dbReference type="NCBIfam" id="TIGR01313">
    <property type="entry name" value="therm_gnt_kin"/>
    <property type="match status" value="1"/>
</dbReference>
<keyword evidence="7 10" id="KW-0067">ATP-binding</keyword>
<dbReference type="PANTHER" id="PTHR43442:SF3">
    <property type="entry name" value="GLUCONOKINASE-RELATED"/>
    <property type="match status" value="1"/>
</dbReference>
<dbReference type="EC" id="2.7.1.12" evidence="3 10"/>
<dbReference type="OrthoDB" id="9795716at2"/>
<dbReference type="PANTHER" id="PTHR43442">
    <property type="entry name" value="GLUCONOKINASE-RELATED"/>
    <property type="match status" value="1"/>
</dbReference>
<evidence type="ECO:0000256" key="2">
    <source>
        <dbReference type="ARBA" id="ARBA00008420"/>
    </source>
</evidence>
<sequence>MADTAPPPTTVSVVVMGVSGTGKSTVGVGIAQALGCDFVEGDDLHPAANVEKMRSGTPLTDEDRWPWLRAVAGRIGEHESAGTDLVITCSALRREYRDLLRDGHPSVWFAHIDTPREVLVQRLRERKGHYMPGSLLDSQLATLEPLADDEPGHAYSGEGSAQQTVDALLAELAEERDPSRTSS</sequence>
<reference evidence="12" key="1">
    <citation type="submission" date="2016-10" db="EMBL/GenBank/DDBJ databases">
        <authorList>
            <person name="Varghese N."/>
            <person name="Submissions S."/>
        </authorList>
    </citation>
    <scope>NUCLEOTIDE SEQUENCE [LARGE SCALE GENOMIC DNA]</scope>
    <source>
        <strain evidence="12">DSM 45843</strain>
    </source>
</reference>
<evidence type="ECO:0000256" key="10">
    <source>
        <dbReference type="RuleBase" id="RU363066"/>
    </source>
</evidence>
<dbReference type="GO" id="GO:0019521">
    <property type="term" value="P:D-gluconate metabolic process"/>
    <property type="evidence" value="ECO:0007669"/>
    <property type="project" value="UniProtKB-KW"/>
</dbReference>
<keyword evidence="5 10" id="KW-0547">Nucleotide-binding</keyword>